<dbReference type="InterPro" id="IPR029061">
    <property type="entry name" value="THDP-binding"/>
</dbReference>
<name>A0AAU7WHF5_9BACI</name>
<dbReference type="RefSeq" id="WP_350346526.1">
    <property type="nucleotide sequence ID" value="NZ_CP158453.1"/>
</dbReference>
<proteinExistence type="inferred from homology"/>
<dbReference type="PANTHER" id="PTHR47514:SF1">
    <property type="entry name" value="TRANSKETOLASE N-TERMINAL SECTION-RELATED"/>
    <property type="match status" value="1"/>
</dbReference>
<dbReference type="Gene3D" id="3.40.50.970">
    <property type="match status" value="1"/>
</dbReference>
<dbReference type="SUPFAM" id="SSF52518">
    <property type="entry name" value="Thiamin diphosphate-binding fold (THDP-binding)"/>
    <property type="match status" value="1"/>
</dbReference>
<gene>
    <name evidence="5" type="ORF">ABR335_02825</name>
</gene>
<dbReference type="PANTHER" id="PTHR47514">
    <property type="entry name" value="TRANSKETOLASE N-TERMINAL SECTION-RELATED"/>
    <property type="match status" value="1"/>
</dbReference>
<dbReference type="CDD" id="cd02012">
    <property type="entry name" value="TPP_TK"/>
    <property type="match status" value="1"/>
</dbReference>
<feature type="domain" description="Transketolase N-terminal" evidence="4">
    <location>
        <begin position="18"/>
        <end position="274"/>
    </location>
</feature>
<dbReference type="GeneID" id="93258500"/>
<evidence type="ECO:0000259" key="4">
    <source>
        <dbReference type="Pfam" id="PF00456"/>
    </source>
</evidence>
<dbReference type="InterPro" id="IPR005474">
    <property type="entry name" value="Transketolase_N"/>
</dbReference>
<keyword evidence="3" id="KW-0786">Thiamine pyrophosphate</keyword>
<comment type="cofactor">
    <cofactor evidence="1">
        <name>thiamine diphosphate</name>
        <dbReference type="ChEBI" id="CHEBI:58937"/>
    </cofactor>
</comment>
<dbReference type="EMBL" id="CP158453">
    <property type="protein sequence ID" value="XBX98563.1"/>
    <property type="molecule type" value="Genomic_DNA"/>
</dbReference>
<evidence type="ECO:0000313" key="5">
    <source>
        <dbReference type="EMBL" id="XBX98563.1"/>
    </source>
</evidence>
<dbReference type="AlphaFoldDB" id="A0AAU7WHF5"/>
<dbReference type="Pfam" id="PF00456">
    <property type="entry name" value="Transketolase_N"/>
    <property type="match status" value="1"/>
</dbReference>
<organism evidence="5">
    <name type="scientific">Heyndrickxia faecalis</name>
    <dbReference type="NCBI Taxonomy" id="2824910"/>
    <lineage>
        <taxon>Bacteria</taxon>
        <taxon>Bacillati</taxon>
        <taxon>Bacillota</taxon>
        <taxon>Bacilli</taxon>
        <taxon>Bacillales</taxon>
        <taxon>Bacillaceae</taxon>
        <taxon>Heyndrickxia</taxon>
    </lineage>
</organism>
<sequence>MNSVPSISKEKIDLIKEKAKMSRLETIRLISKAKSGHYGSSFSCAEIFATLYYHVLRYDPKNPKWPSRDRFIMGKGHSAVGVYSILADVGFFPKDELDTYTDLGSAFGDHPDMNKIKGIDFSSGSIGHGLSVGVGMALAARVDGEKYRTFVLMGDGELEEGQTWEAVMSAPNFKLGNLVAIVDNNKVTVDGVTKKLMNVNPIKEKWESFRWNVVEVNGHDVEALIDTFDHLPPVDSEVPTVIICDTVAGKGVSFMENGFEWHVAYLGEDDMKKAIEEIERGN</sequence>
<evidence type="ECO:0000256" key="1">
    <source>
        <dbReference type="ARBA" id="ARBA00001964"/>
    </source>
</evidence>
<accession>A0AAU7WHF5</accession>
<evidence type="ECO:0000256" key="2">
    <source>
        <dbReference type="ARBA" id="ARBA00007131"/>
    </source>
</evidence>
<reference evidence="5" key="1">
    <citation type="submission" date="2024-06" db="EMBL/GenBank/DDBJ databases">
        <authorList>
            <person name="Huang C.H."/>
            <person name="Ting Y.S."/>
            <person name="Cheng Y.H."/>
        </authorList>
    </citation>
    <scope>NUCLEOTIDE SEQUENCE</scope>
    <source>
        <strain evidence="5">TCI803</strain>
    </source>
</reference>
<comment type="similarity">
    <text evidence="2">Belongs to the transketolase family.</text>
</comment>
<protein>
    <submittedName>
        <fullName evidence="5">Transketolase</fullName>
    </submittedName>
</protein>
<evidence type="ECO:0000256" key="3">
    <source>
        <dbReference type="ARBA" id="ARBA00023052"/>
    </source>
</evidence>